<sequence length="34" mass="4134">MNKYFEKAKIRSVIDNTQLYKNTNIKTYLILKIQ</sequence>
<name>A0A1I6VE28_9SPHI</name>
<dbReference type="Proteomes" id="UP000198785">
    <property type="component" value="Unassembled WGS sequence"/>
</dbReference>
<keyword evidence="2" id="KW-1185">Reference proteome</keyword>
<evidence type="ECO:0000313" key="2">
    <source>
        <dbReference type="Proteomes" id="UP000198785"/>
    </source>
</evidence>
<protein>
    <submittedName>
        <fullName evidence="1">Uncharacterized protein</fullName>
    </submittedName>
</protein>
<dbReference type="AlphaFoldDB" id="A0A1I6VE28"/>
<evidence type="ECO:0000313" key="1">
    <source>
        <dbReference type="EMBL" id="SFT11993.1"/>
    </source>
</evidence>
<organism evidence="1 2">
    <name type="scientific">Sphingobacterium wenxiniae</name>
    <dbReference type="NCBI Taxonomy" id="683125"/>
    <lineage>
        <taxon>Bacteria</taxon>
        <taxon>Pseudomonadati</taxon>
        <taxon>Bacteroidota</taxon>
        <taxon>Sphingobacteriia</taxon>
        <taxon>Sphingobacteriales</taxon>
        <taxon>Sphingobacteriaceae</taxon>
        <taxon>Sphingobacterium</taxon>
    </lineage>
</organism>
<accession>A0A1I6VE28</accession>
<proteinExistence type="predicted"/>
<reference evidence="1 2" key="1">
    <citation type="submission" date="2016-10" db="EMBL/GenBank/DDBJ databases">
        <authorList>
            <person name="de Groot N.N."/>
        </authorList>
    </citation>
    <scope>NUCLEOTIDE SEQUENCE [LARGE SCALE GENOMIC DNA]</scope>
    <source>
        <strain evidence="1 2">DSM 22789</strain>
    </source>
</reference>
<gene>
    <name evidence="1" type="ORF">SAMN05660206_11331</name>
</gene>
<dbReference type="STRING" id="683125.SAMN05660206_11331"/>
<dbReference type="EMBL" id="FOZZ01000013">
    <property type="protein sequence ID" value="SFT11993.1"/>
    <property type="molecule type" value="Genomic_DNA"/>
</dbReference>